<protein>
    <recommendedName>
        <fullName evidence="3">Excreted virulence factor EspC, type VII ESX diderm</fullName>
    </recommendedName>
</protein>
<organism evidence="1 2">
    <name type="scientific">Saccharopolyspora elongata</name>
    <dbReference type="NCBI Taxonomy" id="2530387"/>
    <lineage>
        <taxon>Bacteria</taxon>
        <taxon>Bacillati</taxon>
        <taxon>Actinomycetota</taxon>
        <taxon>Actinomycetes</taxon>
        <taxon>Pseudonocardiales</taxon>
        <taxon>Pseudonocardiaceae</taxon>
        <taxon>Saccharopolyspora</taxon>
    </lineage>
</organism>
<sequence length="105" mass="10779">MRMVKAETSDLKAAGSTVVSAAESLRGTTDGLVLDSAARDMTGSITAALLPSFAAEWRQNVQQLAAAVRTTGEHLQAAATVYSALDRSAAEMLADLELAVLGGGE</sequence>
<dbReference type="Proteomes" id="UP000294947">
    <property type="component" value="Unassembled WGS sequence"/>
</dbReference>
<keyword evidence="2" id="KW-1185">Reference proteome</keyword>
<reference evidence="1 2" key="1">
    <citation type="submission" date="2019-03" db="EMBL/GenBank/DDBJ databases">
        <title>Draft genome sequences of novel Actinobacteria.</title>
        <authorList>
            <person name="Sahin N."/>
            <person name="Ay H."/>
            <person name="Saygin H."/>
        </authorList>
    </citation>
    <scope>NUCLEOTIDE SEQUENCE [LARGE SCALE GENOMIC DNA]</scope>
    <source>
        <strain evidence="1 2">7K502</strain>
    </source>
</reference>
<comment type="caution">
    <text evidence="1">The sequence shown here is derived from an EMBL/GenBank/DDBJ whole genome shotgun (WGS) entry which is preliminary data.</text>
</comment>
<proteinExistence type="predicted"/>
<evidence type="ECO:0000313" key="1">
    <source>
        <dbReference type="EMBL" id="TDD56543.1"/>
    </source>
</evidence>
<dbReference type="RefSeq" id="WP_132479060.1">
    <property type="nucleotide sequence ID" value="NZ_SMKW01000001.1"/>
</dbReference>
<name>A0A4R4ZDL6_9PSEU</name>
<dbReference type="AlphaFoldDB" id="A0A4R4ZDL6"/>
<accession>A0A4R4ZDL6</accession>
<gene>
    <name evidence="1" type="ORF">E1288_00145</name>
</gene>
<evidence type="ECO:0000313" key="2">
    <source>
        <dbReference type="Proteomes" id="UP000294947"/>
    </source>
</evidence>
<evidence type="ECO:0008006" key="3">
    <source>
        <dbReference type="Google" id="ProtNLM"/>
    </source>
</evidence>
<dbReference type="EMBL" id="SMKW01000001">
    <property type="protein sequence ID" value="TDD56543.1"/>
    <property type="molecule type" value="Genomic_DNA"/>
</dbReference>